<feature type="signal peptide" evidence="6">
    <location>
        <begin position="1"/>
        <end position="24"/>
    </location>
</feature>
<dbReference type="GO" id="GO:0006508">
    <property type="term" value="P:proteolysis"/>
    <property type="evidence" value="ECO:0007669"/>
    <property type="project" value="UniProtKB-KW"/>
</dbReference>
<dbReference type="InterPro" id="IPR034164">
    <property type="entry name" value="Pepsin-like_dom"/>
</dbReference>
<evidence type="ECO:0000256" key="3">
    <source>
        <dbReference type="ARBA" id="ARBA00022750"/>
    </source>
</evidence>
<evidence type="ECO:0000256" key="4">
    <source>
        <dbReference type="ARBA" id="ARBA00022801"/>
    </source>
</evidence>
<keyword evidence="2" id="KW-0645">Protease</keyword>
<keyword evidence="3" id="KW-0064">Aspartyl protease</keyword>
<evidence type="ECO:0000313" key="9">
    <source>
        <dbReference type="Proteomes" id="UP000030690"/>
    </source>
</evidence>
<dbReference type="EMBL" id="KI925080">
    <property type="protein sequence ID" value="ETW18145.1"/>
    <property type="molecule type" value="Genomic_DNA"/>
</dbReference>
<reference evidence="8 9" key="1">
    <citation type="submission" date="2013-02" db="EMBL/GenBank/DDBJ databases">
        <title>The Genome Annotation of Plasmodium falciparum Vietnam Oak-Knoll (FVO).</title>
        <authorList>
            <consortium name="The Broad Institute Genome Sequencing Platform"/>
            <consortium name="The Broad Institute Genome Sequencing Center for Infectious Disease"/>
            <person name="Neafsey D."/>
            <person name="Hoffman S."/>
            <person name="Volkman S."/>
            <person name="Rosenthal P."/>
            <person name="Walker B."/>
            <person name="Young S.K."/>
            <person name="Zeng Q."/>
            <person name="Gargeya S."/>
            <person name="Fitzgerald M."/>
            <person name="Haas B."/>
            <person name="Abouelleil A."/>
            <person name="Allen A.W."/>
            <person name="Alvarado L."/>
            <person name="Arachchi H.M."/>
            <person name="Berlin A.M."/>
            <person name="Chapman S.B."/>
            <person name="Gainer-Dewar J."/>
            <person name="Goldberg J."/>
            <person name="Griggs A."/>
            <person name="Gujja S."/>
            <person name="Hansen M."/>
            <person name="Howarth C."/>
            <person name="Imamovic A."/>
            <person name="Ireland A."/>
            <person name="Larimer J."/>
            <person name="McCowan C."/>
            <person name="Murphy C."/>
            <person name="Pearson M."/>
            <person name="Poon T.W."/>
            <person name="Priest M."/>
            <person name="Roberts A."/>
            <person name="Saif S."/>
            <person name="Shea T."/>
            <person name="Sisk P."/>
            <person name="Sykes S."/>
            <person name="Wortman J."/>
            <person name="Nusbaum C."/>
            <person name="Birren B."/>
        </authorList>
    </citation>
    <scope>NUCLEOTIDE SEQUENCE [LARGE SCALE GENOMIC DNA]</scope>
    <source>
        <strain evidence="9">Vietnam Oak-Knoll (FVO)</strain>
    </source>
</reference>
<evidence type="ECO:0000256" key="2">
    <source>
        <dbReference type="ARBA" id="ARBA00022670"/>
    </source>
</evidence>
<dbReference type="PANTHER" id="PTHR47966:SF51">
    <property type="entry name" value="BETA-SITE APP-CLEAVING ENZYME, ISOFORM A-RELATED"/>
    <property type="match status" value="1"/>
</dbReference>
<evidence type="ECO:0000259" key="7">
    <source>
        <dbReference type="PROSITE" id="PS51767"/>
    </source>
</evidence>
<dbReference type="InterPro" id="IPR021109">
    <property type="entry name" value="Peptidase_aspartic_dom_sf"/>
</dbReference>
<feature type="active site" evidence="5">
    <location>
        <position position="111"/>
    </location>
</feature>
<dbReference type="PRINTS" id="PR00792">
    <property type="entry name" value="PEPSIN"/>
</dbReference>
<dbReference type="Gene3D" id="2.40.70.10">
    <property type="entry name" value="Acid Proteases"/>
    <property type="match status" value="2"/>
</dbReference>
<accession>A0A024V7H6</accession>
<dbReference type="Proteomes" id="UP000030690">
    <property type="component" value="Unassembled WGS sequence"/>
</dbReference>
<sequence length="450" mass="52328">MNKNIIQIYLFVFILLLKQHIVILKNEEFTNPYSIRKKDIKAIVNVNNKLKSINIHKLDNINKKDLLGSYNENYILIKLKKQDIFSKKLSTYYGEVQIGEQSENNMNVLFDTGSSQVWILNDTCKNSLCNNIHSKYKRTKSFVYKYDKKGLPSVIEIFYLSGKIVAFEGYDTIYLGKKLKIPHTNISFATKVDIPILEEFKWDGIIGLGFQNGDSIKRGIKPFLDILKDDKILTNKNYKNQFGYYLSDKEGYITLGGIDNRLKNTPDEEIIWTPVSTEMGYWTIQIMGIRKEYVNNHFEENKEEEEVIVKYEAFHDGGKNSIIDTGTYLIYAPKNTMENYLKDLKINNCDEKYNLPHLIFQIKSDEIKTIKGSAIIEIVLTPNDYVIEYVDKKNNTKECILGIQPDEQSEEDNVDGWTLGQVFLKAYYTIFDKDNLKIGFVRSKRNVTLR</sequence>
<dbReference type="Pfam" id="PF00026">
    <property type="entry name" value="Asp"/>
    <property type="match status" value="1"/>
</dbReference>
<comment type="similarity">
    <text evidence="1">Belongs to the peptidase A1 family.</text>
</comment>
<keyword evidence="6" id="KW-0732">Signal</keyword>
<dbReference type="InterPro" id="IPR033121">
    <property type="entry name" value="PEPTIDASE_A1"/>
</dbReference>
<evidence type="ECO:0000256" key="6">
    <source>
        <dbReference type="SAM" id="SignalP"/>
    </source>
</evidence>
<dbReference type="SUPFAM" id="SSF50630">
    <property type="entry name" value="Acid proteases"/>
    <property type="match status" value="1"/>
</dbReference>
<name>A0A024V7H6_PLAFA</name>
<evidence type="ECO:0000256" key="5">
    <source>
        <dbReference type="PIRSR" id="PIRSR601461-1"/>
    </source>
</evidence>
<dbReference type="SMR" id="A0A024V7H6"/>
<feature type="domain" description="Peptidase A1" evidence="7">
    <location>
        <begin position="92"/>
        <end position="441"/>
    </location>
</feature>
<dbReference type="PANTHER" id="PTHR47966">
    <property type="entry name" value="BETA-SITE APP-CLEAVING ENZYME, ISOFORM A-RELATED"/>
    <property type="match status" value="1"/>
</dbReference>
<dbReference type="GO" id="GO:0004190">
    <property type="term" value="F:aspartic-type endopeptidase activity"/>
    <property type="evidence" value="ECO:0007669"/>
    <property type="project" value="UniProtKB-KW"/>
</dbReference>
<organism evidence="8 9">
    <name type="scientific">Plasmodium falciparum Vietnam Oak-Knoll</name>
    <name type="common">FVO</name>
    <dbReference type="NCBI Taxonomy" id="1036723"/>
    <lineage>
        <taxon>Eukaryota</taxon>
        <taxon>Sar</taxon>
        <taxon>Alveolata</taxon>
        <taxon>Apicomplexa</taxon>
        <taxon>Aconoidasida</taxon>
        <taxon>Haemosporida</taxon>
        <taxon>Plasmodiidae</taxon>
        <taxon>Plasmodium</taxon>
        <taxon>Plasmodium (Laverania)</taxon>
    </lineage>
</organism>
<feature type="active site" evidence="5">
    <location>
        <position position="324"/>
    </location>
</feature>
<proteinExistence type="inferred from homology"/>
<evidence type="ECO:0000313" key="8">
    <source>
        <dbReference type="EMBL" id="ETW18145.1"/>
    </source>
</evidence>
<dbReference type="OrthoDB" id="771136at2759"/>
<evidence type="ECO:0000256" key="1">
    <source>
        <dbReference type="ARBA" id="ARBA00007447"/>
    </source>
</evidence>
<feature type="chain" id="PRO_5001538748" description="Peptidase A1 domain-containing protein" evidence="6">
    <location>
        <begin position="25"/>
        <end position="450"/>
    </location>
</feature>
<keyword evidence="4" id="KW-0378">Hydrolase</keyword>
<dbReference type="InterPro" id="IPR001461">
    <property type="entry name" value="Aspartic_peptidase_A1"/>
</dbReference>
<protein>
    <recommendedName>
        <fullName evidence="7">Peptidase A1 domain-containing protein</fullName>
    </recommendedName>
</protein>
<reference evidence="8 9" key="2">
    <citation type="submission" date="2013-02" db="EMBL/GenBank/DDBJ databases">
        <title>The Genome Sequence of Plasmodium falciparum Vietnam Oak-Knoll (FVO).</title>
        <authorList>
            <consortium name="The Broad Institute Genome Sequencing Platform"/>
            <consortium name="The Broad Institute Genome Sequencing Center for Infectious Disease"/>
            <person name="Neafsey D."/>
            <person name="Cheeseman I."/>
            <person name="Volkman S."/>
            <person name="Adams J."/>
            <person name="Walker B."/>
            <person name="Young S.K."/>
            <person name="Zeng Q."/>
            <person name="Gargeya S."/>
            <person name="Fitzgerald M."/>
            <person name="Haas B."/>
            <person name="Abouelleil A."/>
            <person name="Alvarado L."/>
            <person name="Arachchi H.M."/>
            <person name="Berlin A.M."/>
            <person name="Chapman S.B."/>
            <person name="Dewar J."/>
            <person name="Goldberg J."/>
            <person name="Griggs A."/>
            <person name="Gujja S."/>
            <person name="Hansen M."/>
            <person name="Howarth C."/>
            <person name="Imamovic A."/>
            <person name="Larimer J."/>
            <person name="McCowan C."/>
            <person name="Murphy C."/>
            <person name="Neiman D."/>
            <person name="Pearson M."/>
            <person name="Priest M."/>
            <person name="Roberts A."/>
            <person name="Saif S."/>
            <person name="Shea T."/>
            <person name="Sisk P."/>
            <person name="Sykes S."/>
            <person name="Wortman J."/>
            <person name="Nusbaum C."/>
            <person name="Birren B."/>
        </authorList>
    </citation>
    <scope>NUCLEOTIDE SEQUENCE [LARGE SCALE GENOMIC DNA]</scope>
    <source>
        <strain evidence="9">Vietnam Oak-Knoll (FVO)</strain>
    </source>
</reference>
<dbReference type="PROSITE" id="PS51767">
    <property type="entry name" value="PEPTIDASE_A1"/>
    <property type="match status" value="1"/>
</dbReference>
<dbReference type="AlphaFoldDB" id="A0A024V7H6"/>
<dbReference type="FunFam" id="2.40.70.10:FF:000106">
    <property type="entry name" value="Plasmepsin VII"/>
    <property type="match status" value="1"/>
</dbReference>
<gene>
    <name evidence="8" type="ORF">PFFVO_03037</name>
</gene>
<dbReference type="CDD" id="cd05471">
    <property type="entry name" value="pepsin_like"/>
    <property type="match status" value="1"/>
</dbReference>